<organism evidence="2 3">
    <name type="scientific">Glycomyces albidus</name>
    <dbReference type="NCBI Taxonomy" id="2656774"/>
    <lineage>
        <taxon>Bacteria</taxon>
        <taxon>Bacillati</taxon>
        <taxon>Actinomycetota</taxon>
        <taxon>Actinomycetes</taxon>
        <taxon>Glycomycetales</taxon>
        <taxon>Glycomycetaceae</taxon>
        <taxon>Glycomyces</taxon>
    </lineage>
</organism>
<sequence>MHRRVRVRLLHRLVPLGIRAARDVLRGRRRRDRDPRRPRRRPRHARPADQPPGHPRRVRHRHRHHVRHRLRRLRRARHRGTRSEARRDRRPPHRAHRGPVRPRLRLHVGVAAHRRRRDRPEPRGQRRRAAPRVRRHGPRRIPPERLLHDRLTHPPRRTHPETHWSHLVKILRRLLITLVIVAALAALGDRVANAVAEGRIATEVAATAADHGAYSDQRPDVTIHGWPFVTQAWSGDFEQIDITLADVGANGLVFPELAMTARDVDADWRELSDGGDAVARTLDVEGTISVDSVEALLAEQTGWDLQIDEDGNATLSATEELGGISVDLQASGQVVVGDGAISFTPEAVESLTEGLPAGVQPLVDEFASQLTSTVELPELPYGITLAEIAFEGDVVAISGTAEDVVLT</sequence>
<dbReference type="EMBL" id="WIAO01000015">
    <property type="protein sequence ID" value="MQM26544.1"/>
    <property type="molecule type" value="Genomic_DNA"/>
</dbReference>
<evidence type="ECO:0000313" key="3">
    <source>
        <dbReference type="Proteomes" id="UP000477750"/>
    </source>
</evidence>
<feature type="compositionally biased region" description="Basic residues" evidence="1">
    <location>
        <begin position="125"/>
        <end position="139"/>
    </location>
</feature>
<accession>A0A6L5GA52</accession>
<protein>
    <submittedName>
        <fullName evidence="2">DUF2993 domain-containing protein</fullName>
    </submittedName>
</protein>
<feature type="compositionally biased region" description="Basic residues" evidence="1">
    <location>
        <begin position="54"/>
        <end position="80"/>
    </location>
</feature>
<gene>
    <name evidence="2" type="ORF">GFD30_13315</name>
</gene>
<keyword evidence="3" id="KW-1185">Reference proteome</keyword>
<dbReference type="AlphaFoldDB" id="A0A6L5GA52"/>
<dbReference type="Pfam" id="PF11209">
    <property type="entry name" value="LmeA"/>
    <property type="match status" value="1"/>
</dbReference>
<comment type="caution">
    <text evidence="2">The sequence shown here is derived from an EMBL/GenBank/DDBJ whole genome shotgun (WGS) entry which is preliminary data.</text>
</comment>
<name>A0A6L5GA52_9ACTN</name>
<dbReference type="Proteomes" id="UP000477750">
    <property type="component" value="Unassembled WGS sequence"/>
</dbReference>
<feature type="compositionally biased region" description="Basic and acidic residues" evidence="1">
    <location>
        <begin position="141"/>
        <end position="160"/>
    </location>
</feature>
<evidence type="ECO:0000313" key="2">
    <source>
        <dbReference type="EMBL" id="MQM26544.1"/>
    </source>
</evidence>
<evidence type="ECO:0000256" key="1">
    <source>
        <dbReference type="SAM" id="MobiDB-lite"/>
    </source>
</evidence>
<feature type="compositionally biased region" description="Basic residues" evidence="1">
    <location>
        <begin position="88"/>
        <end position="117"/>
    </location>
</feature>
<proteinExistence type="predicted"/>
<feature type="compositionally biased region" description="Basic residues" evidence="1">
    <location>
        <begin position="27"/>
        <end position="45"/>
    </location>
</feature>
<feature type="region of interest" description="Disordered" evidence="1">
    <location>
        <begin position="27"/>
        <end position="160"/>
    </location>
</feature>
<reference evidence="2 3" key="1">
    <citation type="submission" date="2019-10" db="EMBL/GenBank/DDBJ databases">
        <title>Glycomyces albidus sp. nov., a novel actinomycete isolated from rhizosphere soil of wheat (Triticum aestivum L.).</title>
        <authorList>
            <person name="Qian L."/>
        </authorList>
    </citation>
    <scope>NUCLEOTIDE SEQUENCE [LARGE SCALE GENOMIC DNA]</scope>
    <source>
        <strain evidence="2 3">NEAU-7082</strain>
    </source>
</reference>
<dbReference type="InterPro" id="IPR021373">
    <property type="entry name" value="DUF2993"/>
</dbReference>